<feature type="domain" description="HTH tetR-type" evidence="3">
    <location>
        <begin position="7"/>
        <end position="67"/>
    </location>
</feature>
<evidence type="ECO:0000259" key="3">
    <source>
        <dbReference type="PROSITE" id="PS50977"/>
    </source>
</evidence>
<dbReference type="InterPro" id="IPR041583">
    <property type="entry name" value="TetR_C_31"/>
</dbReference>
<dbReference type="OrthoDB" id="6929199at2"/>
<dbReference type="AlphaFoldDB" id="A0A7Z1B173"/>
<dbReference type="PANTHER" id="PTHR30055:SF231">
    <property type="entry name" value="TRANSCRIPTIONAL REGULATORY PROTEIN (PROBABLY DEOR-FAMILY)-RELATED"/>
    <property type="match status" value="1"/>
</dbReference>
<dbReference type="Pfam" id="PF00440">
    <property type="entry name" value="TetR_N"/>
    <property type="match status" value="1"/>
</dbReference>
<dbReference type="InterPro" id="IPR001647">
    <property type="entry name" value="HTH_TetR"/>
</dbReference>
<dbReference type="SUPFAM" id="SSF48498">
    <property type="entry name" value="Tetracyclin repressor-like, C-terminal domain"/>
    <property type="match status" value="1"/>
</dbReference>
<protein>
    <recommendedName>
        <fullName evidence="3">HTH tetR-type domain-containing protein</fullName>
    </recommendedName>
</protein>
<dbReference type="GO" id="GO:0000976">
    <property type="term" value="F:transcription cis-regulatory region binding"/>
    <property type="evidence" value="ECO:0007669"/>
    <property type="project" value="TreeGrafter"/>
</dbReference>
<evidence type="ECO:0000313" key="5">
    <source>
        <dbReference type="Proteomes" id="UP000185696"/>
    </source>
</evidence>
<evidence type="ECO:0000256" key="1">
    <source>
        <dbReference type="ARBA" id="ARBA00023125"/>
    </source>
</evidence>
<gene>
    <name evidence="4" type="ORF">BLA60_01220</name>
</gene>
<sequence>MTRRDPQGRRRAIVHAAIGVIAEVGIARATHRLIAERAGVPLGSTTYYYPTLDDLVAEALREVTEAARAGLEQWADQLTGGDDQVGTLIALVRDCLDDREVTLVCYELTLAAARVPELRPAAVLWIDGLRGICARIAGGPERGFALAALIDGTVLRSLASGQPPDEEGLRAGLDALVNPRTTAGST</sequence>
<keyword evidence="5" id="KW-1185">Reference proteome</keyword>
<dbReference type="GO" id="GO:0003700">
    <property type="term" value="F:DNA-binding transcription factor activity"/>
    <property type="evidence" value="ECO:0007669"/>
    <property type="project" value="TreeGrafter"/>
</dbReference>
<keyword evidence="1 2" id="KW-0238">DNA-binding</keyword>
<dbReference type="PANTHER" id="PTHR30055">
    <property type="entry name" value="HTH-TYPE TRANSCRIPTIONAL REGULATOR RUTR"/>
    <property type="match status" value="1"/>
</dbReference>
<comment type="caution">
    <text evidence="4">The sequence shown here is derived from an EMBL/GenBank/DDBJ whole genome shotgun (WGS) entry which is preliminary data.</text>
</comment>
<accession>A0A7Z1B173</accession>
<dbReference type="Gene3D" id="1.10.357.10">
    <property type="entry name" value="Tetracycline Repressor, domain 2"/>
    <property type="match status" value="1"/>
</dbReference>
<dbReference type="Pfam" id="PF17940">
    <property type="entry name" value="TetR_C_31"/>
    <property type="match status" value="1"/>
</dbReference>
<organism evidence="4 5">
    <name type="scientific">Actinophytocola xinjiangensis</name>
    <dbReference type="NCBI Taxonomy" id="485602"/>
    <lineage>
        <taxon>Bacteria</taxon>
        <taxon>Bacillati</taxon>
        <taxon>Actinomycetota</taxon>
        <taxon>Actinomycetes</taxon>
        <taxon>Pseudonocardiales</taxon>
        <taxon>Pseudonocardiaceae</taxon>
    </lineage>
</organism>
<evidence type="ECO:0000313" key="4">
    <source>
        <dbReference type="EMBL" id="OLF13841.1"/>
    </source>
</evidence>
<feature type="DNA-binding region" description="H-T-H motif" evidence="2">
    <location>
        <begin position="30"/>
        <end position="49"/>
    </location>
</feature>
<dbReference type="InterPro" id="IPR036271">
    <property type="entry name" value="Tet_transcr_reg_TetR-rel_C_sf"/>
</dbReference>
<proteinExistence type="predicted"/>
<name>A0A7Z1B173_9PSEU</name>
<dbReference type="InterPro" id="IPR050109">
    <property type="entry name" value="HTH-type_TetR-like_transc_reg"/>
</dbReference>
<dbReference type="EMBL" id="MSIF01000001">
    <property type="protein sequence ID" value="OLF13841.1"/>
    <property type="molecule type" value="Genomic_DNA"/>
</dbReference>
<dbReference type="PROSITE" id="PS50977">
    <property type="entry name" value="HTH_TETR_2"/>
    <property type="match status" value="1"/>
</dbReference>
<dbReference type="SUPFAM" id="SSF46689">
    <property type="entry name" value="Homeodomain-like"/>
    <property type="match status" value="1"/>
</dbReference>
<dbReference type="InterPro" id="IPR009057">
    <property type="entry name" value="Homeodomain-like_sf"/>
</dbReference>
<reference evidence="4 5" key="1">
    <citation type="submission" date="2016-12" db="EMBL/GenBank/DDBJ databases">
        <title>The draft genome sequence of Actinophytocola xinjiangensis.</title>
        <authorList>
            <person name="Wang W."/>
            <person name="Yuan L."/>
        </authorList>
    </citation>
    <scope>NUCLEOTIDE SEQUENCE [LARGE SCALE GENOMIC DNA]</scope>
    <source>
        <strain evidence="4 5">CGMCC 4.4663</strain>
    </source>
</reference>
<dbReference type="Proteomes" id="UP000185696">
    <property type="component" value="Unassembled WGS sequence"/>
</dbReference>
<dbReference type="RefSeq" id="WP_075130789.1">
    <property type="nucleotide sequence ID" value="NZ_MSIF01000001.1"/>
</dbReference>
<evidence type="ECO:0000256" key="2">
    <source>
        <dbReference type="PROSITE-ProRule" id="PRU00335"/>
    </source>
</evidence>